<sequence>MTSNLQTCRAIARLMCTTTEQVLWDHYRHQLHPKADLACRAGSGRATYHRFDHRDRCHQITYGVRMVAAKQDPVTAAGWLSTREIRSRGYFGGTVSVLNLLAHTCTHEFAHLLQQHDGKRYHGSVHNRHFYELLDQLNDNGMAESVRRHLARSAHELGLPLDNQPMAFPSPGHQARRWQPGEAVRFGEGAAAREGIILRINRKTCTVDGTGRSRGLRFRVPFVMLSAVD</sequence>
<dbReference type="EMBL" id="FOHZ01000009">
    <property type="protein sequence ID" value="SET42388.1"/>
    <property type="molecule type" value="Genomic_DNA"/>
</dbReference>
<name>A0A1I0EDA7_9GAMM</name>
<evidence type="ECO:0000313" key="1">
    <source>
        <dbReference type="EMBL" id="SET42388.1"/>
    </source>
</evidence>
<accession>A0A1I0EDA7</accession>
<reference evidence="2" key="1">
    <citation type="submission" date="2016-10" db="EMBL/GenBank/DDBJ databases">
        <authorList>
            <person name="Varghese N."/>
            <person name="Submissions S."/>
        </authorList>
    </citation>
    <scope>NUCLEOTIDE SEQUENCE [LARGE SCALE GENOMIC DNA]</scope>
    <source>
        <strain evidence="2">CGMCC 1.6489</strain>
    </source>
</reference>
<dbReference type="STRING" id="430453.SAMN04487962_10994"/>
<gene>
    <name evidence="1" type="ORF">SAMN04487962_10994</name>
</gene>
<evidence type="ECO:0008006" key="3">
    <source>
        <dbReference type="Google" id="ProtNLM"/>
    </source>
</evidence>
<keyword evidence="2" id="KW-1185">Reference proteome</keyword>
<dbReference type="RefSeq" id="WP_245742579.1">
    <property type="nucleotide sequence ID" value="NZ_FOHZ01000009.1"/>
</dbReference>
<organism evidence="1 2">
    <name type="scientific">Marinobacter segnicrescens</name>
    <dbReference type="NCBI Taxonomy" id="430453"/>
    <lineage>
        <taxon>Bacteria</taxon>
        <taxon>Pseudomonadati</taxon>
        <taxon>Pseudomonadota</taxon>
        <taxon>Gammaproteobacteria</taxon>
        <taxon>Pseudomonadales</taxon>
        <taxon>Marinobacteraceae</taxon>
        <taxon>Marinobacter</taxon>
    </lineage>
</organism>
<dbReference type="AlphaFoldDB" id="A0A1I0EDA7"/>
<dbReference type="Proteomes" id="UP000198762">
    <property type="component" value="Unassembled WGS sequence"/>
</dbReference>
<protein>
    <recommendedName>
        <fullName evidence="3">SprT-like family protein</fullName>
    </recommendedName>
</protein>
<evidence type="ECO:0000313" key="2">
    <source>
        <dbReference type="Proteomes" id="UP000198762"/>
    </source>
</evidence>
<proteinExistence type="predicted"/>